<dbReference type="AlphaFoldDB" id="A0A8X6JL15"/>
<protein>
    <submittedName>
        <fullName evidence="1">Histone-lysine N-methyltransferase SETMAR</fullName>
    </submittedName>
</protein>
<accession>A0A8X6JL15</accession>
<gene>
    <name evidence="1" type="primary">X975_20957</name>
    <name evidence="1" type="ORF">TNIN_224441</name>
</gene>
<proteinExistence type="predicted"/>
<dbReference type="OrthoDB" id="6433790at2759"/>
<sequence>MDQRMSVNLEHLRRYHEDGNDFLFRIVSRDESWIHHFTSEAKVTSMERKSPSSPIRKKFKTTPSASKVLPHSFLRRPMSFVAGLFGGWNHQCYEEKVTWDSQIWRSVVG</sequence>
<reference evidence="1" key="1">
    <citation type="submission" date="2020-08" db="EMBL/GenBank/DDBJ databases">
        <title>Multicomponent nature underlies the extraordinary mechanical properties of spider dragline silk.</title>
        <authorList>
            <person name="Kono N."/>
            <person name="Nakamura H."/>
            <person name="Mori M."/>
            <person name="Yoshida Y."/>
            <person name="Ohtoshi R."/>
            <person name="Malay A.D."/>
            <person name="Moran D.A.P."/>
            <person name="Tomita M."/>
            <person name="Numata K."/>
            <person name="Arakawa K."/>
        </authorList>
    </citation>
    <scope>NUCLEOTIDE SEQUENCE</scope>
</reference>
<dbReference type="GO" id="GO:0003676">
    <property type="term" value="F:nucleic acid binding"/>
    <property type="evidence" value="ECO:0007669"/>
    <property type="project" value="InterPro"/>
</dbReference>
<dbReference type="InterPro" id="IPR036397">
    <property type="entry name" value="RNaseH_sf"/>
</dbReference>
<name>A0A8X6JL15_9ARAC</name>
<evidence type="ECO:0000313" key="1">
    <source>
        <dbReference type="EMBL" id="GFS40429.1"/>
    </source>
</evidence>
<dbReference type="EMBL" id="BMAV01025304">
    <property type="protein sequence ID" value="GFS40429.1"/>
    <property type="molecule type" value="Genomic_DNA"/>
</dbReference>
<organism evidence="1 2">
    <name type="scientific">Trichonephila inaurata madagascariensis</name>
    <dbReference type="NCBI Taxonomy" id="2747483"/>
    <lineage>
        <taxon>Eukaryota</taxon>
        <taxon>Metazoa</taxon>
        <taxon>Ecdysozoa</taxon>
        <taxon>Arthropoda</taxon>
        <taxon>Chelicerata</taxon>
        <taxon>Arachnida</taxon>
        <taxon>Araneae</taxon>
        <taxon>Araneomorphae</taxon>
        <taxon>Entelegynae</taxon>
        <taxon>Araneoidea</taxon>
        <taxon>Nephilidae</taxon>
        <taxon>Trichonephila</taxon>
        <taxon>Trichonephila inaurata</taxon>
    </lineage>
</organism>
<evidence type="ECO:0000313" key="2">
    <source>
        <dbReference type="Proteomes" id="UP000886998"/>
    </source>
</evidence>
<dbReference type="Gene3D" id="3.30.420.10">
    <property type="entry name" value="Ribonuclease H-like superfamily/Ribonuclease H"/>
    <property type="match status" value="1"/>
</dbReference>
<keyword evidence="2" id="KW-1185">Reference proteome</keyword>
<comment type="caution">
    <text evidence="1">The sequence shown here is derived from an EMBL/GenBank/DDBJ whole genome shotgun (WGS) entry which is preliminary data.</text>
</comment>
<dbReference type="Proteomes" id="UP000886998">
    <property type="component" value="Unassembled WGS sequence"/>
</dbReference>